<feature type="domain" description="NOA1/YqeH-like C-terminal" evidence="1">
    <location>
        <begin position="81"/>
        <end position="172"/>
    </location>
</feature>
<dbReference type="InterPro" id="IPR048422">
    <property type="entry name" value="NOA1/YqeH-like_C"/>
</dbReference>
<protein>
    <submittedName>
        <fullName evidence="2">Putative nitric oxide synthase</fullName>
    </submittedName>
</protein>
<dbReference type="OrthoDB" id="1696305at2759"/>
<organism evidence="2 3">
    <name type="scientific">Phtheirospermum japonicum</name>
    <dbReference type="NCBI Taxonomy" id="374723"/>
    <lineage>
        <taxon>Eukaryota</taxon>
        <taxon>Viridiplantae</taxon>
        <taxon>Streptophyta</taxon>
        <taxon>Embryophyta</taxon>
        <taxon>Tracheophyta</taxon>
        <taxon>Spermatophyta</taxon>
        <taxon>Magnoliopsida</taxon>
        <taxon>eudicotyledons</taxon>
        <taxon>Gunneridae</taxon>
        <taxon>Pentapetalae</taxon>
        <taxon>asterids</taxon>
        <taxon>lamiids</taxon>
        <taxon>Lamiales</taxon>
        <taxon>Orobanchaceae</taxon>
        <taxon>Orobanchaceae incertae sedis</taxon>
        <taxon>Phtheirospermum</taxon>
    </lineage>
</organism>
<dbReference type="EMBL" id="BMAC01000968">
    <property type="protein sequence ID" value="GFQ04703.1"/>
    <property type="molecule type" value="Genomic_DNA"/>
</dbReference>
<dbReference type="Proteomes" id="UP000653305">
    <property type="component" value="Unassembled WGS sequence"/>
</dbReference>
<dbReference type="InterPro" id="IPR044229">
    <property type="entry name" value="NOA1"/>
</dbReference>
<accession>A0A830D231</accession>
<reference evidence="2" key="1">
    <citation type="submission" date="2020-07" db="EMBL/GenBank/DDBJ databases">
        <title>Ethylene signaling mediates host invasion by parasitic plants.</title>
        <authorList>
            <person name="Yoshida S."/>
        </authorList>
    </citation>
    <scope>NUCLEOTIDE SEQUENCE</scope>
    <source>
        <strain evidence="2">Okayama</strain>
    </source>
</reference>
<evidence type="ECO:0000313" key="3">
    <source>
        <dbReference type="Proteomes" id="UP000653305"/>
    </source>
</evidence>
<dbReference type="GO" id="GO:0003924">
    <property type="term" value="F:GTPase activity"/>
    <property type="evidence" value="ECO:0007669"/>
    <property type="project" value="InterPro"/>
</dbReference>
<gene>
    <name evidence="2" type="ORF">PHJA_002614300</name>
</gene>
<dbReference type="Pfam" id="PF21516">
    <property type="entry name" value="YqeH-like_C"/>
    <property type="match status" value="1"/>
</dbReference>
<evidence type="ECO:0000259" key="1">
    <source>
        <dbReference type="Pfam" id="PF21516"/>
    </source>
</evidence>
<proteinExistence type="predicted"/>
<keyword evidence="3" id="KW-1185">Reference proteome</keyword>
<evidence type="ECO:0000313" key="2">
    <source>
        <dbReference type="EMBL" id="GFQ04703.1"/>
    </source>
</evidence>
<sequence length="224" mass="24846">MLSYKDPVAAAARRYKPVQSAVPGTTLGPIQIEAFLSGGNPNLLLDNMLADRIRSNGLIGLSIFWGGLVRIDITKVLPETRLTFYGPKALQLHLVPTEKANEFYQKEVGILLTPPTGKQKADSWTGLEVKRELQLKYHDIERPACDVAISGLGWISVEPFGQSLKSSEPSAVEDSGEIALVVHVPKPVEIFVRPSLPVGSAGAEWYQYRDLTEMEQEVRPKWYF</sequence>
<comment type="caution">
    <text evidence="2">The sequence shown here is derived from an EMBL/GenBank/DDBJ whole genome shotgun (WGS) entry which is preliminary data.</text>
</comment>
<dbReference type="PANTHER" id="PTHR47569">
    <property type="entry name" value="NO-ASSOCIATED PROTEIN 1, CHLOROPLASTIC/MITOCHONDRIAL"/>
    <property type="match status" value="1"/>
</dbReference>
<dbReference type="AlphaFoldDB" id="A0A830D231"/>
<dbReference type="PANTHER" id="PTHR47569:SF2">
    <property type="entry name" value="NO-ASSOCIATED PROTEIN 1, CHLOROPLASTIC_MITOCHONDRIAL"/>
    <property type="match status" value="1"/>
</dbReference>
<name>A0A830D231_9LAMI</name>